<dbReference type="RefSeq" id="WP_047873507.1">
    <property type="nucleotide sequence ID" value="NZ_BMYC01000001.1"/>
</dbReference>
<comment type="similarity">
    <text evidence="1">Belongs to the CAPAB/TerDEXZ family.</text>
</comment>
<dbReference type="OrthoDB" id="2079357at2"/>
<dbReference type="GO" id="GO:0046690">
    <property type="term" value="P:response to tellurium ion"/>
    <property type="evidence" value="ECO:0007669"/>
    <property type="project" value="UniProtKB-KW"/>
</dbReference>
<keyword evidence="6" id="KW-1185">Reference proteome</keyword>
<accession>A0A0J1JJ62</accession>
<dbReference type="PANTHER" id="PTHR32097:SF4">
    <property type="entry name" value="GENERAL STRESS PROTEIN 16U"/>
    <property type="match status" value="1"/>
</dbReference>
<dbReference type="CDD" id="cd06974">
    <property type="entry name" value="TerD_like"/>
    <property type="match status" value="1"/>
</dbReference>
<evidence type="ECO:0000259" key="4">
    <source>
        <dbReference type="Pfam" id="PF02342"/>
    </source>
</evidence>
<organism evidence="5 6">
    <name type="scientific">Photobacterium aphoticum</name>
    <dbReference type="NCBI Taxonomy" id="754436"/>
    <lineage>
        <taxon>Bacteria</taxon>
        <taxon>Pseudomonadati</taxon>
        <taxon>Pseudomonadota</taxon>
        <taxon>Gammaproteobacteria</taxon>
        <taxon>Vibrionales</taxon>
        <taxon>Vibrionaceae</taxon>
        <taxon>Photobacterium</taxon>
    </lineage>
</organism>
<dbReference type="Gene3D" id="2.60.60.30">
    <property type="entry name" value="sav2460 like domains"/>
    <property type="match status" value="1"/>
</dbReference>
<proteinExistence type="inferred from homology"/>
<feature type="region of interest" description="Disordered" evidence="3">
    <location>
        <begin position="173"/>
        <end position="196"/>
    </location>
</feature>
<name>A0A0J1JJ62_9GAMM</name>
<dbReference type="PATRIC" id="fig|754436.4.peg.1422"/>
<dbReference type="EMBL" id="LDOV01000010">
    <property type="protein sequence ID" value="KLV02052.1"/>
    <property type="molecule type" value="Genomic_DNA"/>
</dbReference>
<feature type="domain" description="TerD" evidence="4">
    <location>
        <begin position="1"/>
        <end position="165"/>
    </location>
</feature>
<evidence type="ECO:0000256" key="2">
    <source>
        <dbReference type="ARBA" id="ARBA00022686"/>
    </source>
</evidence>
<evidence type="ECO:0000313" key="6">
    <source>
        <dbReference type="Proteomes" id="UP000036426"/>
    </source>
</evidence>
<sequence>MELQKGGNCALAASQGTIYIKHSASSQVDVNLTAFLLDETGKVLGDEGMVFFNQPADPQHIARFTAPKTSADQTVHQLDFSLRPASQPIAKIAITLTEDKGKGFAGLDLSAEVHCNGTVTVLTPQSFTTEKGIIVAEVYLRNGQCKLRSVWQGFATGLAGLCGMYGIEVEAEPETELAPSPTPAPTSVPISKPTPAPSVNFQKVSGKVDLTKGQKAVLIEKTPEITASISWNSGTDYDVYALVLLNDGTQVDVATFGAEGVPARPNFDNGAVRHGGDVKQGKSSFFSEKPKISKEEIKIRLNDRIKAVVPVAYSAQSNGSGSFYRYKVSMMIDNHQGTEIHIPAENANQNDAIYTCVPGIIINTPDGVMIKALEYYSQQGSENRPILFVNAQGEVDVRMDIGPMNDYK</sequence>
<feature type="compositionally biased region" description="Pro residues" evidence="3">
    <location>
        <begin position="180"/>
        <end position="196"/>
    </location>
</feature>
<dbReference type="InterPro" id="IPR003325">
    <property type="entry name" value="TerD"/>
</dbReference>
<dbReference type="Pfam" id="PF02342">
    <property type="entry name" value="TerD"/>
    <property type="match status" value="1"/>
</dbReference>
<dbReference type="Proteomes" id="UP000036426">
    <property type="component" value="Unassembled WGS sequence"/>
</dbReference>
<dbReference type="InterPro" id="IPR051324">
    <property type="entry name" value="Stress/Tellurium_Resist"/>
</dbReference>
<evidence type="ECO:0000256" key="3">
    <source>
        <dbReference type="SAM" id="MobiDB-lite"/>
    </source>
</evidence>
<keyword evidence="2" id="KW-0778">Tellurium resistance</keyword>
<evidence type="ECO:0000256" key="1">
    <source>
        <dbReference type="ARBA" id="ARBA00008775"/>
    </source>
</evidence>
<evidence type="ECO:0000313" key="5">
    <source>
        <dbReference type="EMBL" id="KLV02052.1"/>
    </source>
</evidence>
<reference evidence="5 6" key="1">
    <citation type="submission" date="2015-05" db="EMBL/GenBank/DDBJ databases">
        <title>Photobacterium galathea sp. nov.</title>
        <authorList>
            <person name="Machado H."/>
            <person name="Gram L."/>
        </authorList>
    </citation>
    <scope>NUCLEOTIDE SEQUENCE [LARGE SCALE GENOMIC DNA]</scope>
    <source>
        <strain evidence="5 6">DSM 25995</strain>
    </source>
</reference>
<dbReference type="PANTHER" id="PTHR32097">
    <property type="entry name" value="CAMP-BINDING PROTEIN 1-RELATED"/>
    <property type="match status" value="1"/>
</dbReference>
<protein>
    <submittedName>
        <fullName evidence="5">Tellurium resistance protein</fullName>
    </submittedName>
</protein>
<dbReference type="AlphaFoldDB" id="A0A0J1JJ62"/>
<gene>
    <name evidence="5" type="ORF">ABT58_06650</name>
</gene>
<comment type="caution">
    <text evidence="5">The sequence shown here is derived from an EMBL/GenBank/DDBJ whole genome shotgun (WGS) entry which is preliminary data.</text>
</comment>